<proteinExistence type="predicted"/>
<comment type="caution">
    <text evidence="1">The sequence shown here is derived from an EMBL/GenBank/DDBJ whole genome shotgun (WGS) entry which is preliminary data.</text>
</comment>
<gene>
    <name evidence="1" type="ORF">A6J77_005945</name>
</gene>
<organism evidence="1 2">
    <name type="scientific">Aerococcus viridans</name>
    <dbReference type="NCBI Taxonomy" id="1377"/>
    <lineage>
        <taxon>Bacteria</taxon>
        <taxon>Bacillati</taxon>
        <taxon>Bacillota</taxon>
        <taxon>Bacilli</taxon>
        <taxon>Lactobacillales</taxon>
        <taxon>Aerococcaceae</taxon>
        <taxon>Aerococcus</taxon>
    </lineage>
</organism>
<name>A0A2J9PN67_9LACT</name>
<sequence>MTALNKETRSGMENDLKWTEAIIDEAIETATDYATIAILKKVKAEIAETDKRLFQAQGQLDGLAWNHEEW</sequence>
<dbReference type="Proteomes" id="UP000192813">
    <property type="component" value="Unassembled WGS sequence"/>
</dbReference>
<reference evidence="2" key="1">
    <citation type="submission" date="2017-12" db="EMBL/GenBank/DDBJ databases">
        <title>FDA dAtabase for Regulatory Grade micrObial Sequences (FDA-ARGOS): Supporting development and validation of Infectious Disease Dx tests.</title>
        <authorList>
            <person name="Hoffmann M."/>
            <person name="Allard M."/>
            <person name="Evans P."/>
            <person name="Brown E."/>
            <person name="Tallon L."/>
            <person name="Sadzewicz L."/>
            <person name="Sengamalay N."/>
            <person name="Ott S."/>
            <person name="Godinez A."/>
            <person name="Nagaraj S."/>
            <person name="Vavikolanu K."/>
            <person name="Aluvathingal J."/>
            <person name="Nadendla S."/>
            <person name="Sichtig H."/>
        </authorList>
    </citation>
    <scope>NUCLEOTIDE SEQUENCE [LARGE SCALE GENOMIC DNA]</scope>
    <source>
        <strain evidence="2">FDAARGOS_249</strain>
    </source>
</reference>
<dbReference type="EMBL" id="NBTM02000001">
    <property type="protein sequence ID" value="PNL91788.1"/>
    <property type="molecule type" value="Genomic_DNA"/>
</dbReference>
<dbReference type="AlphaFoldDB" id="A0A2J9PN67"/>
<dbReference type="RefSeq" id="WP_083069029.1">
    <property type="nucleotide sequence ID" value="NZ_JALXKY010000001.1"/>
</dbReference>
<evidence type="ECO:0000313" key="2">
    <source>
        <dbReference type="Proteomes" id="UP000192813"/>
    </source>
</evidence>
<protein>
    <submittedName>
        <fullName evidence="1">Uncharacterized protein</fullName>
    </submittedName>
</protein>
<accession>A0A2J9PN67</accession>
<evidence type="ECO:0000313" key="1">
    <source>
        <dbReference type="EMBL" id="PNL91788.1"/>
    </source>
</evidence>